<dbReference type="Proteomes" id="UP001218231">
    <property type="component" value="Chromosome"/>
</dbReference>
<name>A0ABY7TU23_9SPHN</name>
<reference evidence="1 2" key="1">
    <citation type="submission" date="2023-02" db="EMBL/GenBank/DDBJ databases">
        <title>Genome sequence of Novosphingobium humi KACC 19094.</title>
        <authorList>
            <person name="Kim S."/>
            <person name="Heo J."/>
            <person name="Kwon S.-W."/>
        </authorList>
    </citation>
    <scope>NUCLEOTIDE SEQUENCE [LARGE SCALE GENOMIC DNA]</scope>
    <source>
        <strain evidence="1 2">KACC 19094</strain>
    </source>
</reference>
<dbReference type="EMBL" id="CP117417">
    <property type="protein sequence ID" value="WCT76728.1"/>
    <property type="molecule type" value="Genomic_DNA"/>
</dbReference>
<gene>
    <name evidence="1" type="ORF">PQ457_12425</name>
</gene>
<keyword evidence="2" id="KW-1185">Reference proteome</keyword>
<sequence>MRALTERAQPVFIGFILNIDADLAKEIADFHFAQIIAVTDPLLDVVNLRAVNGERLERDWHSHGDFLDVL</sequence>
<dbReference type="RefSeq" id="WP_273617134.1">
    <property type="nucleotide sequence ID" value="NZ_CP117417.1"/>
</dbReference>
<protein>
    <submittedName>
        <fullName evidence="1">Uncharacterized protein</fullName>
    </submittedName>
</protein>
<organism evidence="1 2">
    <name type="scientific">Novosphingobium humi</name>
    <dbReference type="NCBI Taxonomy" id="2282397"/>
    <lineage>
        <taxon>Bacteria</taxon>
        <taxon>Pseudomonadati</taxon>
        <taxon>Pseudomonadota</taxon>
        <taxon>Alphaproteobacteria</taxon>
        <taxon>Sphingomonadales</taxon>
        <taxon>Sphingomonadaceae</taxon>
        <taxon>Novosphingobium</taxon>
    </lineage>
</organism>
<evidence type="ECO:0000313" key="1">
    <source>
        <dbReference type="EMBL" id="WCT76728.1"/>
    </source>
</evidence>
<evidence type="ECO:0000313" key="2">
    <source>
        <dbReference type="Proteomes" id="UP001218231"/>
    </source>
</evidence>
<proteinExistence type="predicted"/>
<accession>A0ABY7TU23</accession>